<feature type="region of interest" description="Disordered" evidence="1">
    <location>
        <begin position="106"/>
        <end position="255"/>
    </location>
</feature>
<proteinExistence type="predicted"/>
<feature type="compositionally biased region" description="Pro residues" evidence="1">
    <location>
        <begin position="191"/>
        <end position="203"/>
    </location>
</feature>
<evidence type="ECO:0000313" key="2">
    <source>
        <dbReference type="EMBL" id="KAF7212776.1"/>
    </source>
</evidence>
<comment type="caution">
    <text evidence="2">The sequence shown here is derived from an EMBL/GenBank/DDBJ whole genome shotgun (WGS) entry which is preliminary data.</text>
</comment>
<reference evidence="2" key="1">
    <citation type="submission" date="2020-03" db="EMBL/GenBank/DDBJ databases">
        <title>Intra-Species Differences in Population Size shape Life History and Genome Evolution.</title>
        <authorList>
            <person name="Willemsen D."/>
            <person name="Cui R."/>
            <person name="Valenzano D.R."/>
        </authorList>
    </citation>
    <scope>NUCLEOTIDE SEQUENCE</scope>
    <source>
        <strain evidence="2">GRZ</strain>
        <tissue evidence="2">Whole</tissue>
    </source>
</reference>
<evidence type="ECO:0000313" key="4">
    <source>
        <dbReference type="Proteomes" id="UP000822369"/>
    </source>
</evidence>
<evidence type="ECO:0000256" key="1">
    <source>
        <dbReference type="SAM" id="MobiDB-lite"/>
    </source>
</evidence>
<dbReference type="Proteomes" id="UP000822369">
    <property type="component" value="Chromosome 11"/>
</dbReference>
<name>A0A9D2Y247_NOTFU</name>
<organism evidence="2 4">
    <name type="scientific">Nothobranchius furzeri</name>
    <name type="common">Turquoise killifish</name>
    <dbReference type="NCBI Taxonomy" id="105023"/>
    <lineage>
        <taxon>Eukaryota</taxon>
        <taxon>Metazoa</taxon>
        <taxon>Chordata</taxon>
        <taxon>Craniata</taxon>
        <taxon>Vertebrata</taxon>
        <taxon>Euteleostomi</taxon>
        <taxon>Actinopterygii</taxon>
        <taxon>Neopterygii</taxon>
        <taxon>Teleostei</taxon>
        <taxon>Neoteleostei</taxon>
        <taxon>Acanthomorphata</taxon>
        <taxon>Ovalentaria</taxon>
        <taxon>Atherinomorphae</taxon>
        <taxon>Cyprinodontiformes</taxon>
        <taxon>Nothobranchiidae</taxon>
        <taxon>Nothobranchius</taxon>
    </lineage>
</organism>
<dbReference type="AlphaFoldDB" id="A0A9D2Y247"/>
<feature type="compositionally biased region" description="Basic and acidic residues" evidence="1">
    <location>
        <begin position="116"/>
        <end position="126"/>
    </location>
</feature>
<accession>A0A9D2Y247</accession>
<sequence length="286" mass="31949">MERWLAIRRQLKPEGDLFFFGATAQPNKNLVRYMQAACEEMGLSGNPTFTDLRTGAKERHVPQVRELISATMCHDVRMADTFYAVVLDPAKCAALRGMFEQATYTQEDPAPLDMSLESRTDPRTEDTSGLTHQLPPVRKTQRRRDRSSSTETETEGHMSYQESGSSESAEEEGDHDHPGQSTPVRGTQPEPTTPELPVEPPPLATSTPVRGAQQEPTAPQLPVKPSEAGQPQEPEPYMGPSKITRRSHKPVLRQFPKVVLGPLKITAKKKKEQARQLPRFKSKKCL</sequence>
<protein>
    <submittedName>
        <fullName evidence="2">Transcript variant X2</fullName>
    </submittedName>
    <submittedName>
        <fullName evidence="3">Transcript variant X3</fullName>
    </submittedName>
</protein>
<dbReference type="EMBL" id="JAAVVJ010000011">
    <property type="protein sequence ID" value="KAF7212777.1"/>
    <property type="molecule type" value="Genomic_DNA"/>
</dbReference>
<dbReference type="KEGG" id="nfu:107382035"/>
<dbReference type="EMBL" id="JAAVVJ010000011">
    <property type="protein sequence ID" value="KAF7212776.1"/>
    <property type="molecule type" value="Genomic_DNA"/>
</dbReference>
<gene>
    <name evidence="2" type="ORF">G4P62_007613</name>
</gene>
<evidence type="ECO:0000313" key="3">
    <source>
        <dbReference type="EMBL" id="KAF7212777.1"/>
    </source>
</evidence>